<protein>
    <recommendedName>
        <fullName evidence="5">Lipoprotein</fullName>
    </recommendedName>
</protein>
<evidence type="ECO:0000256" key="1">
    <source>
        <dbReference type="SAM" id="MobiDB-lite"/>
    </source>
</evidence>
<feature type="chain" id="PRO_5045174683" description="Lipoprotein" evidence="2">
    <location>
        <begin position="28"/>
        <end position="177"/>
    </location>
</feature>
<feature type="signal peptide" evidence="2">
    <location>
        <begin position="1"/>
        <end position="27"/>
    </location>
</feature>
<dbReference type="EMBL" id="JAVREY010000130">
    <property type="protein sequence ID" value="MDT0469782.1"/>
    <property type="molecule type" value="Genomic_DNA"/>
</dbReference>
<name>A0ABU2U9Z3_9ACTN</name>
<evidence type="ECO:0000313" key="3">
    <source>
        <dbReference type="EMBL" id="MDT0469782.1"/>
    </source>
</evidence>
<proteinExistence type="predicted"/>
<feature type="region of interest" description="Disordered" evidence="1">
    <location>
        <begin position="26"/>
        <end position="53"/>
    </location>
</feature>
<evidence type="ECO:0000313" key="4">
    <source>
        <dbReference type="Proteomes" id="UP001183809"/>
    </source>
</evidence>
<dbReference type="PROSITE" id="PS51257">
    <property type="entry name" value="PROKAR_LIPOPROTEIN"/>
    <property type="match status" value="1"/>
</dbReference>
<accession>A0ABU2U9Z3</accession>
<evidence type="ECO:0000256" key="2">
    <source>
        <dbReference type="SAM" id="SignalP"/>
    </source>
</evidence>
<reference evidence="4" key="1">
    <citation type="submission" date="2023-07" db="EMBL/GenBank/DDBJ databases">
        <title>30 novel species of actinomycetes from the DSMZ collection.</title>
        <authorList>
            <person name="Nouioui I."/>
        </authorList>
    </citation>
    <scope>NUCLEOTIDE SEQUENCE [LARGE SCALE GENOMIC DNA]</scope>
    <source>
        <strain evidence="4">DSM 41699</strain>
    </source>
</reference>
<keyword evidence="4" id="KW-1185">Reference proteome</keyword>
<feature type="region of interest" description="Disordered" evidence="1">
    <location>
        <begin position="64"/>
        <end position="83"/>
    </location>
</feature>
<keyword evidence="2" id="KW-0732">Signal</keyword>
<evidence type="ECO:0008006" key="5">
    <source>
        <dbReference type="Google" id="ProtNLM"/>
    </source>
</evidence>
<sequence length="177" mass="18132">MKRQLIGMACGVMAALALLTGCSHAPAEPSHDRTVSPAASAGQAEAPQSSKTAIAEQVKTDLEDRLSPDEQRFGSGTGSPCSTSSAVMFTAKCASAAEAAGADASFALEQIERHEGFATLRSVAEKLRTAVTRYQHLGCADHPTGAATRHACLEPAGLIAQGFPDLRGGANLGLRGA</sequence>
<dbReference type="RefSeq" id="WP_311701198.1">
    <property type="nucleotide sequence ID" value="NZ_JAVREY010000130.1"/>
</dbReference>
<organism evidence="3 4">
    <name type="scientific">Streptomyces gibsoniae</name>
    <dbReference type="NCBI Taxonomy" id="3075529"/>
    <lineage>
        <taxon>Bacteria</taxon>
        <taxon>Bacillati</taxon>
        <taxon>Actinomycetota</taxon>
        <taxon>Actinomycetes</taxon>
        <taxon>Kitasatosporales</taxon>
        <taxon>Streptomycetaceae</taxon>
        <taxon>Streptomyces</taxon>
    </lineage>
</organism>
<gene>
    <name evidence="3" type="ORF">RM764_43805</name>
</gene>
<dbReference type="Proteomes" id="UP001183809">
    <property type="component" value="Unassembled WGS sequence"/>
</dbReference>
<comment type="caution">
    <text evidence="3">The sequence shown here is derived from an EMBL/GenBank/DDBJ whole genome shotgun (WGS) entry which is preliminary data.</text>
</comment>